<keyword evidence="1" id="KW-0472">Membrane</keyword>
<evidence type="ECO:0000259" key="2">
    <source>
        <dbReference type="Pfam" id="PF19762"/>
    </source>
</evidence>
<feature type="domain" description="DUF6249" evidence="2">
    <location>
        <begin position="5"/>
        <end position="115"/>
    </location>
</feature>
<comment type="caution">
    <text evidence="3">The sequence shown here is derived from an EMBL/GenBank/DDBJ whole genome shotgun (WGS) entry which is preliminary data.</text>
</comment>
<accession>A0A059G887</accession>
<sequence>MEDVLVPIVLFSVLPVCIWLVSLFNYKKRLTAHETVRHAIDSGQTISPELIEKMSLLVDPIRADLRRGVLFIAFGCAFAVLGMVVGQQEGEAVMPMIGVASFPVFLGLAYLGLWKFGHGSKAA</sequence>
<evidence type="ECO:0000313" key="4">
    <source>
        <dbReference type="Proteomes" id="UP000024942"/>
    </source>
</evidence>
<keyword evidence="1" id="KW-0812">Transmembrane</keyword>
<dbReference type="eggNOG" id="ENOG5033CAQ">
    <property type="taxonomic scope" value="Bacteria"/>
</dbReference>
<dbReference type="OrthoDB" id="5737184at2"/>
<protein>
    <recommendedName>
        <fullName evidence="2">DUF6249 domain-containing protein</fullName>
    </recommendedName>
</protein>
<dbReference type="RefSeq" id="WP_051624650.1">
    <property type="nucleotide sequence ID" value="NZ_ARYL01000010.1"/>
</dbReference>
<feature type="transmembrane region" description="Helical" evidence="1">
    <location>
        <begin position="92"/>
        <end position="113"/>
    </location>
</feature>
<dbReference type="AlphaFoldDB" id="A0A059G887"/>
<reference evidence="3 4" key="1">
    <citation type="journal article" date="2014" name="Antonie Van Leeuwenhoek">
        <title>Hyphomonas beringensis sp. nov. and Hyphomonas chukchiensis sp. nov., isolated from surface seawater of the Bering Sea and Chukchi Sea.</title>
        <authorList>
            <person name="Li C."/>
            <person name="Lai Q."/>
            <person name="Li G."/>
            <person name="Dong C."/>
            <person name="Wang J."/>
            <person name="Liao Y."/>
            <person name="Shao Z."/>
        </authorList>
    </citation>
    <scope>NUCLEOTIDE SEQUENCE [LARGE SCALE GENOMIC DNA]</scope>
    <source>
        <strain evidence="3 4">SCH89</strain>
    </source>
</reference>
<dbReference type="Proteomes" id="UP000024942">
    <property type="component" value="Unassembled WGS sequence"/>
</dbReference>
<name>A0A059G887_9PROT</name>
<organism evidence="3 4">
    <name type="scientific">Hyphomonas oceanitis SCH89</name>
    <dbReference type="NCBI Taxonomy" id="1280953"/>
    <lineage>
        <taxon>Bacteria</taxon>
        <taxon>Pseudomonadati</taxon>
        <taxon>Pseudomonadota</taxon>
        <taxon>Alphaproteobacteria</taxon>
        <taxon>Hyphomonadales</taxon>
        <taxon>Hyphomonadaceae</taxon>
        <taxon>Hyphomonas</taxon>
    </lineage>
</organism>
<dbReference type="STRING" id="1280953.HOC_08187"/>
<keyword evidence="1" id="KW-1133">Transmembrane helix</keyword>
<evidence type="ECO:0000313" key="3">
    <source>
        <dbReference type="EMBL" id="KDA02909.1"/>
    </source>
</evidence>
<gene>
    <name evidence="3" type="ORF">HOC_08187</name>
</gene>
<keyword evidence="4" id="KW-1185">Reference proteome</keyword>
<feature type="transmembrane region" description="Helical" evidence="1">
    <location>
        <begin position="68"/>
        <end position="86"/>
    </location>
</feature>
<dbReference type="EMBL" id="ARYL01000010">
    <property type="protein sequence ID" value="KDA02909.1"/>
    <property type="molecule type" value="Genomic_DNA"/>
</dbReference>
<feature type="transmembrane region" description="Helical" evidence="1">
    <location>
        <begin position="6"/>
        <end position="26"/>
    </location>
</feature>
<dbReference type="PATRIC" id="fig|1280953.3.peg.1654"/>
<proteinExistence type="predicted"/>
<dbReference type="Pfam" id="PF19762">
    <property type="entry name" value="DUF6249"/>
    <property type="match status" value="1"/>
</dbReference>
<dbReference type="InterPro" id="IPR046216">
    <property type="entry name" value="DUF6249"/>
</dbReference>
<evidence type="ECO:0000256" key="1">
    <source>
        <dbReference type="SAM" id="Phobius"/>
    </source>
</evidence>